<dbReference type="EMBL" id="MU118028">
    <property type="protein sequence ID" value="KAF9647700.1"/>
    <property type="molecule type" value="Genomic_DNA"/>
</dbReference>
<sequence>MPSRDPVEHSPAQQEAVNKLSGKTNPITLWGQVREHLWGKGLESFQRREAVRRDDPNPVEDVELPHTHLIATLPEALYRLMGPSNRQILVRSEYYDAEREAVLSSESHVDAFVVAGIPGIGKSIFLMWLLMRRLALRLPTALQTTESYAILFHEGGVSPLTLDNTVFYTRLPYPSNRVWALVDLNPDLQEPANLFKHPTPFFVVGAISPRSGDLTWLTTINHSNFYMKSWTVSEVLQARPFLGTNPHTECQLWYLRNEFGASPRNLDLYGDVPAEYEALVRQEIADISPEQLRYVFLNPKSRRHSHYIITAEPSPTDRFIPVMNVVSRHVFELLWEKHIKHRAGDMAYFHDLFLASPVTAVTAGWLFELRMHQLLANQRTIRLFPILGCHDQVDLIYNDYTASEERKDPANVQLTASEERDLLEGAQLQKDRYYRPKITNFPAIDSLLLVHPPGEPSPILLMFQITRNKQDHDANVRGLDKVKNMGLPPDACRYYVVVTPEGVQPKIMVSMEYFGENIRQILPDEVFPVFHYPVREKEMFTD</sequence>
<reference evidence="1" key="1">
    <citation type="submission" date="2019-10" db="EMBL/GenBank/DDBJ databases">
        <authorList>
            <consortium name="DOE Joint Genome Institute"/>
            <person name="Kuo A."/>
            <person name="Miyauchi S."/>
            <person name="Kiss E."/>
            <person name="Drula E."/>
            <person name="Kohler A."/>
            <person name="Sanchez-Garcia M."/>
            <person name="Andreopoulos B."/>
            <person name="Barry K.W."/>
            <person name="Bonito G."/>
            <person name="Buee M."/>
            <person name="Carver A."/>
            <person name="Chen C."/>
            <person name="Cichocki N."/>
            <person name="Clum A."/>
            <person name="Culley D."/>
            <person name="Crous P.W."/>
            <person name="Fauchery L."/>
            <person name="Girlanda M."/>
            <person name="Hayes R."/>
            <person name="Keri Z."/>
            <person name="Labutti K."/>
            <person name="Lipzen A."/>
            <person name="Lombard V."/>
            <person name="Magnuson J."/>
            <person name="Maillard F."/>
            <person name="Morin E."/>
            <person name="Murat C."/>
            <person name="Nolan M."/>
            <person name="Ohm R."/>
            <person name="Pangilinan J."/>
            <person name="Pereira M."/>
            <person name="Perotto S."/>
            <person name="Peter M."/>
            <person name="Riley R."/>
            <person name="Sitrit Y."/>
            <person name="Stielow B."/>
            <person name="Szollosi G."/>
            <person name="Zifcakova L."/>
            <person name="Stursova M."/>
            <person name="Spatafora J.W."/>
            <person name="Tedersoo L."/>
            <person name="Vaario L.-M."/>
            <person name="Yamada A."/>
            <person name="Yan M."/>
            <person name="Wang P."/>
            <person name="Xu J."/>
            <person name="Bruns T."/>
            <person name="Baldrian P."/>
            <person name="Vilgalys R."/>
            <person name="Henrissat B."/>
            <person name="Grigoriev I.V."/>
            <person name="Hibbett D."/>
            <person name="Nagy L.G."/>
            <person name="Martin F.M."/>
        </authorList>
    </citation>
    <scope>NUCLEOTIDE SEQUENCE</scope>
    <source>
        <strain evidence="1">P2</strain>
    </source>
</reference>
<comment type="caution">
    <text evidence="1">The sequence shown here is derived from an EMBL/GenBank/DDBJ whole genome shotgun (WGS) entry which is preliminary data.</text>
</comment>
<gene>
    <name evidence="1" type="ORF">BDM02DRAFT_3129593</name>
</gene>
<organism evidence="1 2">
    <name type="scientific">Thelephora ganbajun</name>
    <name type="common">Ganba fungus</name>
    <dbReference type="NCBI Taxonomy" id="370292"/>
    <lineage>
        <taxon>Eukaryota</taxon>
        <taxon>Fungi</taxon>
        <taxon>Dikarya</taxon>
        <taxon>Basidiomycota</taxon>
        <taxon>Agaricomycotina</taxon>
        <taxon>Agaricomycetes</taxon>
        <taxon>Thelephorales</taxon>
        <taxon>Thelephoraceae</taxon>
        <taxon>Thelephora</taxon>
    </lineage>
</organism>
<name>A0ACB6ZE49_THEGA</name>
<accession>A0ACB6ZE49</accession>
<evidence type="ECO:0000313" key="2">
    <source>
        <dbReference type="Proteomes" id="UP000886501"/>
    </source>
</evidence>
<proteinExistence type="predicted"/>
<protein>
    <submittedName>
        <fullName evidence="1">Uncharacterized protein</fullName>
    </submittedName>
</protein>
<keyword evidence="2" id="KW-1185">Reference proteome</keyword>
<evidence type="ECO:0000313" key="1">
    <source>
        <dbReference type="EMBL" id="KAF9647700.1"/>
    </source>
</evidence>
<dbReference type="Proteomes" id="UP000886501">
    <property type="component" value="Unassembled WGS sequence"/>
</dbReference>
<reference evidence="1" key="2">
    <citation type="journal article" date="2020" name="Nat. Commun.">
        <title>Large-scale genome sequencing of mycorrhizal fungi provides insights into the early evolution of symbiotic traits.</title>
        <authorList>
            <person name="Miyauchi S."/>
            <person name="Kiss E."/>
            <person name="Kuo A."/>
            <person name="Drula E."/>
            <person name="Kohler A."/>
            <person name="Sanchez-Garcia M."/>
            <person name="Morin E."/>
            <person name="Andreopoulos B."/>
            <person name="Barry K.W."/>
            <person name="Bonito G."/>
            <person name="Buee M."/>
            <person name="Carver A."/>
            <person name="Chen C."/>
            <person name="Cichocki N."/>
            <person name="Clum A."/>
            <person name="Culley D."/>
            <person name="Crous P.W."/>
            <person name="Fauchery L."/>
            <person name="Girlanda M."/>
            <person name="Hayes R.D."/>
            <person name="Keri Z."/>
            <person name="LaButti K."/>
            <person name="Lipzen A."/>
            <person name="Lombard V."/>
            <person name="Magnuson J."/>
            <person name="Maillard F."/>
            <person name="Murat C."/>
            <person name="Nolan M."/>
            <person name="Ohm R.A."/>
            <person name="Pangilinan J."/>
            <person name="Pereira M.F."/>
            <person name="Perotto S."/>
            <person name="Peter M."/>
            <person name="Pfister S."/>
            <person name="Riley R."/>
            <person name="Sitrit Y."/>
            <person name="Stielow J.B."/>
            <person name="Szollosi G."/>
            <person name="Zifcakova L."/>
            <person name="Stursova M."/>
            <person name="Spatafora J.W."/>
            <person name="Tedersoo L."/>
            <person name="Vaario L.M."/>
            <person name="Yamada A."/>
            <person name="Yan M."/>
            <person name="Wang P."/>
            <person name="Xu J."/>
            <person name="Bruns T."/>
            <person name="Baldrian P."/>
            <person name="Vilgalys R."/>
            <person name="Dunand C."/>
            <person name="Henrissat B."/>
            <person name="Grigoriev I.V."/>
            <person name="Hibbett D."/>
            <person name="Nagy L.G."/>
            <person name="Martin F.M."/>
        </authorList>
    </citation>
    <scope>NUCLEOTIDE SEQUENCE</scope>
    <source>
        <strain evidence="1">P2</strain>
    </source>
</reference>